<reference evidence="2" key="3">
    <citation type="submission" date="2025-09" db="UniProtKB">
        <authorList>
            <consortium name="Ensembl"/>
        </authorList>
    </citation>
    <scope>IDENTIFICATION</scope>
</reference>
<protein>
    <recommendedName>
        <fullName evidence="4">Reverse transcriptase domain-containing protein</fullName>
    </recommendedName>
</protein>
<feature type="region of interest" description="Disordered" evidence="1">
    <location>
        <begin position="100"/>
        <end position="124"/>
    </location>
</feature>
<organism evidence="2 3">
    <name type="scientific">Gouania willdenowi</name>
    <name type="common">Blunt-snouted clingfish</name>
    <name type="synonym">Lepadogaster willdenowi</name>
    <dbReference type="NCBI Taxonomy" id="441366"/>
    <lineage>
        <taxon>Eukaryota</taxon>
        <taxon>Metazoa</taxon>
        <taxon>Chordata</taxon>
        <taxon>Craniata</taxon>
        <taxon>Vertebrata</taxon>
        <taxon>Euteleostomi</taxon>
        <taxon>Actinopterygii</taxon>
        <taxon>Neopterygii</taxon>
        <taxon>Teleostei</taxon>
        <taxon>Neoteleostei</taxon>
        <taxon>Acanthomorphata</taxon>
        <taxon>Ovalentaria</taxon>
        <taxon>Blenniimorphae</taxon>
        <taxon>Blenniiformes</taxon>
        <taxon>Gobiesocoidei</taxon>
        <taxon>Gobiesocidae</taxon>
        <taxon>Gobiesocinae</taxon>
        <taxon>Gouania</taxon>
    </lineage>
</organism>
<dbReference type="AlphaFoldDB" id="A0A8C5E2F4"/>
<sequence length="124" mass="14341">YYVVFTSLSKFHGIDSGVPQGSSLGPLLFTMFIIELPCNIQLYQSLQHDFDTVQLWLQDHKLLLNQTKSQSILFQWNNICTSSRDLDLTYLYIPYHTSMLNRRQPGSSSARPDTPRDPQRLPVH</sequence>
<name>A0A8C5E2F4_GOUWI</name>
<proteinExistence type="predicted"/>
<evidence type="ECO:0000256" key="1">
    <source>
        <dbReference type="SAM" id="MobiDB-lite"/>
    </source>
</evidence>
<reference evidence="2" key="2">
    <citation type="submission" date="2025-08" db="UniProtKB">
        <authorList>
            <consortium name="Ensembl"/>
        </authorList>
    </citation>
    <scope>IDENTIFICATION</scope>
</reference>
<dbReference type="Proteomes" id="UP000694680">
    <property type="component" value="Chromosome 14"/>
</dbReference>
<feature type="compositionally biased region" description="Basic and acidic residues" evidence="1">
    <location>
        <begin position="113"/>
        <end position="124"/>
    </location>
</feature>
<reference evidence="2" key="1">
    <citation type="submission" date="2020-06" db="EMBL/GenBank/DDBJ databases">
        <authorList>
            <consortium name="Wellcome Sanger Institute Data Sharing"/>
        </authorList>
    </citation>
    <scope>NUCLEOTIDE SEQUENCE [LARGE SCALE GENOMIC DNA]</scope>
</reference>
<feature type="compositionally biased region" description="Polar residues" evidence="1">
    <location>
        <begin position="100"/>
        <end position="111"/>
    </location>
</feature>
<evidence type="ECO:0000313" key="3">
    <source>
        <dbReference type="Proteomes" id="UP000694680"/>
    </source>
</evidence>
<accession>A0A8C5E2F4</accession>
<keyword evidence="3" id="KW-1185">Reference proteome</keyword>
<dbReference type="Ensembl" id="ENSGWIT00000017067.1">
    <property type="protein sequence ID" value="ENSGWIP00000015445.1"/>
    <property type="gene ID" value="ENSGWIG00000008662.1"/>
</dbReference>
<evidence type="ECO:0000313" key="2">
    <source>
        <dbReference type="Ensembl" id="ENSGWIP00000015445.1"/>
    </source>
</evidence>
<evidence type="ECO:0008006" key="4">
    <source>
        <dbReference type="Google" id="ProtNLM"/>
    </source>
</evidence>